<reference evidence="12" key="1">
    <citation type="journal article" date="2019" name="Int. J. Syst. Evol. Microbiol.">
        <title>The Global Catalogue of Microorganisms (GCM) 10K type strain sequencing project: providing services to taxonomists for standard genome sequencing and annotation.</title>
        <authorList>
            <consortium name="The Broad Institute Genomics Platform"/>
            <consortium name="The Broad Institute Genome Sequencing Center for Infectious Disease"/>
            <person name="Wu L."/>
            <person name="Ma J."/>
        </authorList>
    </citation>
    <scope>NUCLEOTIDE SEQUENCE [LARGE SCALE GENOMIC DNA]</scope>
    <source>
        <strain evidence="12">JCM 4087</strain>
    </source>
</reference>
<dbReference type="Pfam" id="PF02276">
    <property type="entry name" value="CytoC_RC"/>
    <property type="match status" value="1"/>
</dbReference>
<sequence>MIRSRFRQATLAVSACVLTLVSLTLIPSHFAVQAAQESPQQGPPPGGPPPGGMPRQMPKPTNLKVLPKDLTGKEVHDIMDKWAGQLGVHCNTCHAADPNRVGPNGRPMLNFPDDSKQEKKTARVMYKMVQDINSNYVMNLPNAKDPVTCGTCHRGHQKPEAFVPPPEENHPH</sequence>
<keyword evidence="6" id="KW-0479">Metal-binding</keyword>
<dbReference type="InterPro" id="IPR023119">
    <property type="entry name" value="Multihaem_cyt_PRC_cyt_su-like"/>
</dbReference>
<evidence type="ECO:0000256" key="8">
    <source>
        <dbReference type="ARBA" id="ARBA00023004"/>
    </source>
</evidence>
<feature type="compositionally biased region" description="Pro residues" evidence="9">
    <location>
        <begin position="41"/>
        <end position="52"/>
    </location>
</feature>
<evidence type="ECO:0000256" key="6">
    <source>
        <dbReference type="ARBA" id="ARBA00022723"/>
    </source>
</evidence>
<dbReference type="NCBIfam" id="NF033196">
    <property type="entry name" value="c_type_nonphoto"/>
    <property type="match status" value="1"/>
</dbReference>
<evidence type="ECO:0000313" key="11">
    <source>
        <dbReference type="EMBL" id="MFC5862454.1"/>
    </source>
</evidence>
<dbReference type="InterPro" id="IPR036280">
    <property type="entry name" value="Multihaem_cyt_sf"/>
</dbReference>
<keyword evidence="4" id="KW-0602">Photosynthesis</keyword>
<comment type="function">
    <text evidence="1">The reaction center of purple bacteria contains a tightly bound cytochrome molecule which re-reduces the photo oxidized primary electron donor.</text>
</comment>
<evidence type="ECO:0000256" key="4">
    <source>
        <dbReference type="ARBA" id="ARBA00022531"/>
    </source>
</evidence>
<keyword evidence="12" id="KW-1185">Reference proteome</keyword>
<evidence type="ECO:0000256" key="7">
    <source>
        <dbReference type="ARBA" id="ARBA00022982"/>
    </source>
</evidence>
<dbReference type="Proteomes" id="UP001596091">
    <property type="component" value="Unassembled WGS sequence"/>
</dbReference>
<organism evidence="11 12">
    <name type="scientific">Acidicapsa dinghuensis</name>
    <dbReference type="NCBI Taxonomy" id="2218256"/>
    <lineage>
        <taxon>Bacteria</taxon>
        <taxon>Pseudomonadati</taxon>
        <taxon>Acidobacteriota</taxon>
        <taxon>Terriglobia</taxon>
        <taxon>Terriglobales</taxon>
        <taxon>Acidobacteriaceae</taxon>
        <taxon>Acidicapsa</taxon>
    </lineage>
</organism>
<keyword evidence="5" id="KW-0349">Heme</keyword>
<feature type="signal peptide" evidence="10">
    <location>
        <begin position="1"/>
        <end position="34"/>
    </location>
</feature>
<keyword evidence="8" id="KW-0408">Iron</keyword>
<evidence type="ECO:0000256" key="1">
    <source>
        <dbReference type="ARBA" id="ARBA00003196"/>
    </source>
</evidence>
<evidence type="ECO:0000256" key="5">
    <source>
        <dbReference type="ARBA" id="ARBA00022617"/>
    </source>
</evidence>
<comment type="caution">
    <text evidence="11">The sequence shown here is derived from an EMBL/GenBank/DDBJ whole genome shotgun (WGS) entry which is preliminary data.</text>
</comment>
<evidence type="ECO:0000256" key="2">
    <source>
        <dbReference type="ARBA" id="ARBA00015978"/>
    </source>
</evidence>
<evidence type="ECO:0000313" key="12">
    <source>
        <dbReference type="Proteomes" id="UP001596091"/>
    </source>
</evidence>
<accession>A0ABW1EEQ2</accession>
<feature type="chain" id="PRO_5045928431" description="Photosynthetic reaction center cytochrome c subunit" evidence="10">
    <location>
        <begin position="35"/>
        <end position="172"/>
    </location>
</feature>
<dbReference type="SUPFAM" id="SSF48695">
    <property type="entry name" value="Multiheme cytochromes"/>
    <property type="match status" value="1"/>
</dbReference>
<keyword evidence="10" id="KW-0732">Signal</keyword>
<name>A0ABW1EEQ2_9BACT</name>
<dbReference type="EMBL" id="JBHSPH010000002">
    <property type="protein sequence ID" value="MFC5862454.1"/>
    <property type="molecule type" value="Genomic_DNA"/>
</dbReference>
<protein>
    <recommendedName>
        <fullName evidence="2">Photosynthetic reaction center cytochrome c subunit</fullName>
    </recommendedName>
</protein>
<dbReference type="Gene3D" id="1.10.468.10">
    <property type="entry name" value="Photosynthetic Reaction Center, subunit C, domain 2"/>
    <property type="match status" value="1"/>
</dbReference>
<keyword evidence="7" id="KW-0249">Electron transport</keyword>
<evidence type="ECO:0000256" key="3">
    <source>
        <dbReference type="ARBA" id="ARBA00022448"/>
    </source>
</evidence>
<evidence type="ECO:0000256" key="10">
    <source>
        <dbReference type="SAM" id="SignalP"/>
    </source>
</evidence>
<feature type="region of interest" description="Disordered" evidence="9">
    <location>
        <begin position="34"/>
        <end position="61"/>
    </location>
</feature>
<dbReference type="RefSeq" id="WP_263335741.1">
    <property type="nucleotide sequence ID" value="NZ_JAGSYH010000003.1"/>
</dbReference>
<dbReference type="InterPro" id="IPR003158">
    <property type="entry name" value="Photosyn_RC_cyt_c-su"/>
</dbReference>
<keyword evidence="3" id="KW-0813">Transport</keyword>
<proteinExistence type="predicted"/>
<evidence type="ECO:0000256" key="9">
    <source>
        <dbReference type="SAM" id="MobiDB-lite"/>
    </source>
</evidence>
<gene>
    <name evidence="11" type="ORF">ACFPT7_09155</name>
</gene>